<comment type="subcellular location">
    <subcellularLocation>
        <location evidence="1">Membrane</location>
        <topology evidence="1">Multi-pass membrane protein</topology>
    </subcellularLocation>
</comment>
<feature type="domain" description="Ammonium transporter AmtB-like" evidence="6">
    <location>
        <begin position="31"/>
        <end position="442"/>
    </location>
</feature>
<dbReference type="GO" id="GO:0005886">
    <property type="term" value="C:plasma membrane"/>
    <property type="evidence" value="ECO:0007669"/>
    <property type="project" value="TreeGrafter"/>
</dbReference>
<evidence type="ECO:0000256" key="5">
    <source>
        <dbReference type="SAM" id="Phobius"/>
    </source>
</evidence>
<dbReference type="GO" id="GO:0008519">
    <property type="term" value="F:ammonium channel activity"/>
    <property type="evidence" value="ECO:0007669"/>
    <property type="project" value="InterPro"/>
</dbReference>
<feature type="non-terminal residue" evidence="7">
    <location>
        <position position="1"/>
    </location>
</feature>
<feature type="transmembrane region" description="Helical" evidence="5">
    <location>
        <begin position="61"/>
        <end position="85"/>
    </location>
</feature>
<dbReference type="PANTHER" id="PTHR11730:SF58">
    <property type="entry name" value="AMMONIUM TRANSPORTER"/>
    <property type="match status" value="1"/>
</dbReference>
<dbReference type="Proteomes" id="UP000828390">
    <property type="component" value="Unassembled WGS sequence"/>
</dbReference>
<feature type="transmembrane region" description="Helical" evidence="5">
    <location>
        <begin position="137"/>
        <end position="158"/>
    </location>
</feature>
<evidence type="ECO:0000256" key="1">
    <source>
        <dbReference type="ARBA" id="ARBA00004141"/>
    </source>
</evidence>
<dbReference type="EMBL" id="JAIWYP010000001">
    <property type="protein sequence ID" value="KAH3888224.1"/>
    <property type="molecule type" value="Genomic_DNA"/>
</dbReference>
<feature type="transmembrane region" description="Helical" evidence="5">
    <location>
        <begin position="111"/>
        <end position="130"/>
    </location>
</feature>
<keyword evidence="8" id="KW-1185">Reference proteome</keyword>
<dbReference type="Pfam" id="PF00909">
    <property type="entry name" value="Ammonium_transp"/>
    <property type="match status" value="1"/>
</dbReference>
<evidence type="ECO:0000256" key="4">
    <source>
        <dbReference type="ARBA" id="ARBA00023136"/>
    </source>
</evidence>
<feature type="transmembrane region" description="Helical" evidence="5">
    <location>
        <begin position="30"/>
        <end position="49"/>
    </location>
</feature>
<reference evidence="7" key="1">
    <citation type="journal article" date="2019" name="bioRxiv">
        <title>The Genome of the Zebra Mussel, Dreissena polymorpha: A Resource for Invasive Species Research.</title>
        <authorList>
            <person name="McCartney M.A."/>
            <person name="Auch B."/>
            <person name="Kono T."/>
            <person name="Mallez S."/>
            <person name="Zhang Y."/>
            <person name="Obille A."/>
            <person name="Becker A."/>
            <person name="Abrahante J.E."/>
            <person name="Garbe J."/>
            <person name="Badalamenti J.P."/>
            <person name="Herman A."/>
            <person name="Mangelson H."/>
            <person name="Liachko I."/>
            <person name="Sullivan S."/>
            <person name="Sone E.D."/>
            <person name="Koren S."/>
            <person name="Silverstein K.A.T."/>
            <person name="Beckman K.B."/>
            <person name="Gohl D.M."/>
        </authorList>
    </citation>
    <scope>NUCLEOTIDE SEQUENCE</scope>
    <source>
        <strain evidence="7">Duluth1</strain>
        <tissue evidence="7">Whole animal</tissue>
    </source>
</reference>
<feature type="transmembrane region" description="Helical" evidence="5">
    <location>
        <begin position="178"/>
        <end position="199"/>
    </location>
</feature>
<name>A0A9D4S0R8_DREPO</name>
<evidence type="ECO:0000256" key="3">
    <source>
        <dbReference type="ARBA" id="ARBA00022989"/>
    </source>
</evidence>
<evidence type="ECO:0000256" key="2">
    <source>
        <dbReference type="ARBA" id="ARBA00022692"/>
    </source>
</evidence>
<keyword evidence="3 5" id="KW-1133">Transmembrane helix</keyword>
<evidence type="ECO:0000259" key="6">
    <source>
        <dbReference type="Pfam" id="PF00909"/>
    </source>
</evidence>
<feature type="transmembrane region" description="Helical" evidence="5">
    <location>
        <begin position="391"/>
        <end position="412"/>
    </location>
</feature>
<proteinExistence type="predicted"/>
<keyword evidence="4 5" id="KW-0472">Membrane</keyword>
<dbReference type="InterPro" id="IPR029020">
    <property type="entry name" value="Ammonium/urea_transptr"/>
</dbReference>
<reference evidence="7" key="2">
    <citation type="submission" date="2020-11" db="EMBL/GenBank/DDBJ databases">
        <authorList>
            <person name="McCartney M.A."/>
            <person name="Auch B."/>
            <person name="Kono T."/>
            <person name="Mallez S."/>
            <person name="Becker A."/>
            <person name="Gohl D.M."/>
            <person name="Silverstein K.A.T."/>
            <person name="Koren S."/>
            <person name="Bechman K.B."/>
            <person name="Herman A."/>
            <person name="Abrahante J.E."/>
            <person name="Garbe J."/>
        </authorList>
    </citation>
    <scope>NUCLEOTIDE SEQUENCE</scope>
    <source>
        <strain evidence="7">Duluth1</strain>
        <tissue evidence="7">Whole animal</tissue>
    </source>
</reference>
<feature type="transmembrane region" description="Helical" evidence="5">
    <location>
        <begin position="350"/>
        <end position="371"/>
    </location>
</feature>
<comment type="caution">
    <text evidence="7">The sequence shown here is derived from an EMBL/GenBank/DDBJ whole genome shotgun (WGS) entry which is preliminary data.</text>
</comment>
<feature type="transmembrane region" description="Helical" evidence="5">
    <location>
        <begin position="319"/>
        <end position="338"/>
    </location>
</feature>
<keyword evidence="2 5" id="KW-0812">Transmembrane</keyword>
<feature type="transmembrane region" description="Helical" evidence="5">
    <location>
        <begin position="296"/>
        <end position="313"/>
    </location>
</feature>
<dbReference type="Gene3D" id="1.10.3430.10">
    <property type="entry name" value="Ammonium transporter AmtB like domains"/>
    <property type="match status" value="1"/>
</dbReference>
<accession>A0A9D4S0R8</accession>
<feature type="transmembrane region" description="Helical" evidence="5">
    <location>
        <begin position="262"/>
        <end position="284"/>
    </location>
</feature>
<dbReference type="SUPFAM" id="SSF111352">
    <property type="entry name" value="Ammonium transporter"/>
    <property type="match status" value="1"/>
</dbReference>
<dbReference type="GO" id="GO:0097272">
    <property type="term" value="P:ammonium homeostasis"/>
    <property type="evidence" value="ECO:0007669"/>
    <property type="project" value="TreeGrafter"/>
</dbReference>
<evidence type="ECO:0000313" key="7">
    <source>
        <dbReference type="EMBL" id="KAH3888224.1"/>
    </source>
</evidence>
<dbReference type="AlphaFoldDB" id="A0A9D4S0R8"/>
<dbReference type="InterPro" id="IPR024041">
    <property type="entry name" value="NH4_transpt_AmtB-like_dom"/>
</dbReference>
<sequence>KHNDIMSLFRFNVTSTQSDWVNMYTTLAETIALCPIVVILLSGVGFAMVQSGASRVENAAFPFINNLLTMALSSMSVWSVGYAIAMSEGSSVIGFGQWFSHEFETQFSSHWLVQICICTTTAHIVTAGGLERCPLHVYCMLVPAISGFGCSLAIRWVWNSDGWNQLYCPFGGVAYRDYGGSGVIHVVGGASALVLTYVIGPRYSRIRRRDAGILYTDLAGHSIPLEMLGWYLTFICLLCCNCMRVTVTCISCQTIAQVISRAVINSLIASATTALFIVIITHIITTLVGRHKFHYLPSRVLANGAICGLAAVAAGCNVYAHWAAFVVGVTSSFGYLFWSELLHLLNVDDPVGAIAVHFGGGLWGVVCVQIFAEGSGLLFADSSSQAGLALLWNVLTALLLAVGSGILTILVLQAPRILHTIPLAYRQELQGLDQLSLKQHAYPDGSKDTPFKTEVIEDSECFVNVTSGSPQSPTMSVTSPTSFALFKSPNRSKLPGNIDLFAPFHSVSATDVRSLLRSPGVKSLPSFCRSPGYLDRRVWFYSDQTLVQNQVAPGSPVIDYPQDGDPYRINFCVQLDRVHGNRCTVDDVMAFQSEAPCFLVIVS</sequence>
<dbReference type="PANTHER" id="PTHR11730">
    <property type="entry name" value="AMMONIUM TRANSPORTER"/>
    <property type="match status" value="1"/>
</dbReference>
<gene>
    <name evidence="7" type="ORF">DPMN_012255</name>
</gene>
<organism evidence="7 8">
    <name type="scientific">Dreissena polymorpha</name>
    <name type="common">Zebra mussel</name>
    <name type="synonym">Mytilus polymorpha</name>
    <dbReference type="NCBI Taxonomy" id="45954"/>
    <lineage>
        <taxon>Eukaryota</taxon>
        <taxon>Metazoa</taxon>
        <taxon>Spiralia</taxon>
        <taxon>Lophotrochozoa</taxon>
        <taxon>Mollusca</taxon>
        <taxon>Bivalvia</taxon>
        <taxon>Autobranchia</taxon>
        <taxon>Heteroconchia</taxon>
        <taxon>Euheterodonta</taxon>
        <taxon>Imparidentia</taxon>
        <taxon>Neoheterodontei</taxon>
        <taxon>Myida</taxon>
        <taxon>Dreissenoidea</taxon>
        <taxon>Dreissenidae</taxon>
        <taxon>Dreissena</taxon>
    </lineage>
</organism>
<protein>
    <recommendedName>
        <fullName evidence="6">Ammonium transporter AmtB-like domain-containing protein</fullName>
    </recommendedName>
</protein>
<evidence type="ECO:0000313" key="8">
    <source>
        <dbReference type="Proteomes" id="UP000828390"/>
    </source>
</evidence>